<name>A0ABT3E3E3_9LACO</name>
<evidence type="ECO:0000313" key="2">
    <source>
        <dbReference type="Proteomes" id="UP001526225"/>
    </source>
</evidence>
<dbReference type="RefSeq" id="WP_213408224.1">
    <property type="nucleotide sequence ID" value="NZ_CP074441.1"/>
</dbReference>
<accession>A0ABT3E3E3</accession>
<reference evidence="1 2" key="1">
    <citation type="submission" date="2022-10" db="EMBL/GenBank/DDBJ databases">
        <title>Weissella fermenti sp. nov., isolated from fermented cabbage.</title>
        <authorList>
            <person name="Lee J.K."/>
            <person name="Baek J.H."/>
            <person name="Choi D.G."/>
            <person name="Kim J.M."/>
            <person name="Jeon C.O."/>
        </authorList>
    </citation>
    <scope>NUCLEOTIDE SEQUENCE [LARGE SCALE GENOMIC DNA]</scope>
    <source>
        <strain evidence="1 2">KACC 18534</strain>
    </source>
</reference>
<dbReference type="Pfam" id="PF04464">
    <property type="entry name" value="Glyphos_transf"/>
    <property type="match status" value="1"/>
</dbReference>
<dbReference type="InterPro" id="IPR043148">
    <property type="entry name" value="TagF_C"/>
</dbReference>
<dbReference type="PANTHER" id="PTHR37316:SF3">
    <property type="entry name" value="TEICHOIC ACID GLYCEROL-PHOSPHATE TRANSFERASE"/>
    <property type="match status" value="1"/>
</dbReference>
<dbReference type="EMBL" id="JAOZFE010000002">
    <property type="protein sequence ID" value="MCW0952940.1"/>
    <property type="molecule type" value="Genomic_DNA"/>
</dbReference>
<dbReference type="InterPro" id="IPR051612">
    <property type="entry name" value="Teichoic_Acid_Biosynth"/>
</dbReference>
<dbReference type="PANTHER" id="PTHR37316">
    <property type="entry name" value="TEICHOIC ACID GLYCEROL-PHOSPHATE PRIMASE"/>
    <property type="match status" value="1"/>
</dbReference>
<dbReference type="SUPFAM" id="SSF53756">
    <property type="entry name" value="UDP-Glycosyltransferase/glycogen phosphorylase"/>
    <property type="match status" value="1"/>
</dbReference>
<dbReference type="Gene3D" id="3.40.50.12580">
    <property type="match status" value="1"/>
</dbReference>
<comment type="caution">
    <text evidence="1">The sequence shown here is derived from an EMBL/GenBank/DDBJ whole genome shotgun (WGS) entry which is preliminary data.</text>
</comment>
<gene>
    <name evidence="1" type="ORF">OIT44_02495</name>
</gene>
<proteinExistence type="predicted"/>
<keyword evidence="2" id="KW-1185">Reference proteome</keyword>
<organism evidence="1 2">
    <name type="scientific">Weissella ceti</name>
    <dbReference type="NCBI Taxonomy" id="759620"/>
    <lineage>
        <taxon>Bacteria</taxon>
        <taxon>Bacillati</taxon>
        <taxon>Bacillota</taxon>
        <taxon>Bacilli</taxon>
        <taxon>Lactobacillales</taxon>
        <taxon>Lactobacillaceae</taxon>
        <taxon>Weissella</taxon>
    </lineage>
</organism>
<evidence type="ECO:0000313" key="1">
    <source>
        <dbReference type="EMBL" id="MCW0952940.1"/>
    </source>
</evidence>
<protein>
    <submittedName>
        <fullName evidence="1">CDP-glycerol glycerophosphotransferase family protein</fullName>
    </submittedName>
</protein>
<dbReference type="Proteomes" id="UP001526225">
    <property type="component" value="Unassembled WGS sequence"/>
</dbReference>
<dbReference type="InterPro" id="IPR007554">
    <property type="entry name" value="Glycerophosphate_synth"/>
</dbReference>
<sequence length="910" mass="104440">MKGLTTMQLYDASSTALIFNSDLTINNVFFKNETGERYNVSFEMEDGKLVVPFEELQALEGNNGIYYTDSNDDVYEVSNIQNGVFYFNKLAATFTDEDFNIVPLSEEDPQVKVENAQNGYLIFSFPDNEYCEIELTDDLHFQVQMFNKPSVKVLKADKDVVYFDANEAFTLVLKNDKLGTELLIPVVESDGTYSLPLSELSKVSLKFGVYHAFFNTKDSSRNYRFQFDESDIDFTQSFNILTELSPTTITLSNSSAGFVWYAKDIMMKTWFTTDTSFSLNVEMLPFITGDIQLRSIISSNGQTISYSSKSVDEKVLYTLSISDAVYTNESFSFLFVDEQTGKFINVPVCDNRSAYYAPNKYSMPYYVKSLNDNLLCVENDTALTVTTFYDAISVVPEVNSSQSMVNKSSWLSKSFGKGSLVEETTESVSEEDLTTNPLYVEIHSKIYKVAEFEYKNNKLELSDFKNSTFNLLTLANGRFQISTEIFSIDSEGKRKSVKFKEPIEIILNQMDKFTIYLSTNKTQHLVLRTKNMNEMFLNNDLELYHSTFSSEFTDDNKELWLIGENQGDIKGDNSFVFFDWMVNNKSDSVKVYLVVSRNETELLEKYPDNTVIKNSLGHDALLKIAERLIVTHSVMDVSGSKGYYNKPVFYLQHGVIALKRVQYTPDSYAGNLKKFMVSSTLEADLMIKENGFDENRIAVTGLSRMDNLTQAVNNGVRHITFFPTWRDWIKEPKENDLFNYELRRFLENPELSRLLAENNCTMTVAFHDFFLQNLGYDPRNTFEAEFDNITFEAGSSIGDLIKSSDLLITDYSSVVWDFLYQGKNIMLFQPDIYDYKKHRSSYIDMEKSFEGMVYYNSDSLVEAMSALVTEGRTEAYEEQLKTLQHKHFDNIDHQNSQRVYDAIVDTPLDD</sequence>